<proteinExistence type="predicted"/>
<evidence type="ECO:0000256" key="1">
    <source>
        <dbReference type="SAM" id="MobiDB-lite"/>
    </source>
</evidence>
<sequence>MDDTGAHPLDTRPADTHPVPTSAASAPAPRGTFDAVIAGAGAAGLSLACHLANAGWGDRVLLVDDGSHPLEHRSWAWWSTGAELLAPFASSAVEHLWLAGEGWRRRVALEPYAYRRITGPQLSAATDRLIGGRQGYRRVVGSVRSASRDGTGCRVEIELTEPDGNRTVEVTARWVFDSVGLGAQAQSRSPEAYLDFYGLHVECETDAFDPGTATLMDFRTDQSAGAAFVYVLPTSARRALVERTVFAFSDTYDRDAEITRHEDRVREYVRAHVNTLDYRVTGREIGTIALPRGPAATPAGPVIPIGARAGMVKASTGYGFERIQRHSAAIAGCLDRGVSPGSAARDHRWSRALDHALLRVIRHDPTTAVEIFAALLTRNSGPRILAFLDEDASLIAQLRLFATLPLAPFARAHAHLLSGGRPRGAPAHRI</sequence>
<accession>A0ABT8GF99</accession>
<keyword evidence="3" id="KW-1185">Reference proteome</keyword>
<evidence type="ECO:0000313" key="2">
    <source>
        <dbReference type="EMBL" id="MDN4480105.1"/>
    </source>
</evidence>
<dbReference type="Pfam" id="PF05834">
    <property type="entry name" value="Lycopene_cycl"/>
    <property type="match status" value="1"/>
</dbReference>
<feature type="compositionally biased region" description="Low complexity" evidence="1">
    <location>
        <begin position="18"/>
        <end position="28"/>
    </location>
</feature>
<protein>
    <submittedName>
        <fullName evidence="2">Lycopene cyclase family protein</fullName>
    </submittedName>
</protein>
<reference evidence="2" key="1">
    <citation type="submission" date="2023-06" db="EMBL/GenBank/DDBJ databases">
        <title>Egi l300058.</title>
        <authorList>
            <person name="Gao L."/>
            <person name="Fang B.-Z."/>
            <person name="Li W.-J."/>
        </authorList>
    </citation>
    <scope>NUCLEOTIDE SEQUENCE</scope>
    <source>
        <strain evidence="2">EGI L300058</strain>
    </source>
</reference>
<dbReference type="Gene3D" id="3.50.50.60">
    <property type="entry name" value="FAD/NAD(P)-binding domain"/>
    <property type="match status" value="1"/>
</dbReference>
<evidence type="ECO:0000313" key="3">
    <source>
        <dbReference type="Proteomes" id="UP001172708"/>
    </source>
</evidence>
<dbReference type="InterPro" id="IPR036188">
    <property type="entry name" value="FAD/NAD-bd_sf"/>
</dbReference>
<dbReference type="SUPFAM" id="SSF51905">
    <property type="entry name" value="FAD/NAD(P)-binding domain"/>
    <property type="match status" value="1"/>
</dbReference>
<name>A0ABT8GF99_9MICO</name>
<dbReference type="Proteomes" id="UP001172708">
    <property type="component" value="Unassembled WGS sequence"/>
</dbReference>
<gene>
    <name evidence="2" type="ORF">QQX02_04105</name>
</gene>
<dbReference type="RefSeq" id="WP_301141388.1">
    <property type="nucleotide sequence ID" value="NZ_JAUHQA010000001.1"/>
</dbReference>
<feature type="region of interest" description="Disordered" evidence="1">
    <location>
        <begin position="1"/>
        <end position="28"/>
    </location>
</feature>
<dbReference type="EMBL" id="JAUHQA010000001">
    <property type="protein sequence ID" value="MDN4480105.1"/>
    <property type="molecule type" value="Genomic_DNA"/>
</dbReference>
<organism evidence="2 3">
    <name type="scientific">Demequina muriae</name>
    <dbReference type="NCBI Taxonomy" id="3051664"/>
    <lineage>
        <taxon>Bacteria</taxon>
        <taxon>Bacillati</taxon>
        <taxon>Actinomycetota</taxon>
        <taxon>Actinomycetes</taxon>
        <taxon>Micrococcales</taxon>
        <taxon>Demequinaceae</taxon>
        <taxon>Demequina</taxon>
    </lineage>
</organism>
<comment type="caution">
    <text evidence="2">The sequence shown here is derived from an EMBL/GenBank/DDBJ whole genome shotgun (WGS) entry which is preliminary data.</text>
</comment>